<dbReference type="Pfam" id="PF10354">
    <property type="entry name" value="BMT5-like"/>
    <property type="match status" value="1"/>
</dbReference>
<evidence type="ECO:0000313" key="3">
    <source>
        <dbReference type="EMBL" id="CAE0412768.1"/>
    </source>
</evidence>
<dbReference type="AlphaFoldDB" id="A0A7S3L755"/>
<evidence type="ECO:0000256" key="1">
    <source>
        <dbReference type="SAM" id="MobiDB-lite"/>
    </source>
</evidence>
<accession>A0A7S3L755</accession>
<gene>
    <name evidence="3" type="ORF">ACOF00016_LOCUS10029</name>
</gene>
<feature type="region of interest" description="Disordered" evidence="1">
    <location>
        <begin position="249"/>
        <end position="295"/>
    </location>
</feature>
<evidence type="ECO:0000259" key="2">
    <source>
        <dbReference type="Pfam" id="PF10354"/>
    </source>
</evidence>
<proteinExistence type="predicted"/>
<dbReference type="GO" id="GO:0070042">
    <property type="term" value="F:rRNA (uridine-N3-)-methyltransferase activity"/>
    <property type="evidence" value="ECO:0007669"/>
    <property type="project" value="InterPro"/>
</dbReference>
<dbReference type="EMBL" id="HBIM01012199">
    <property type="protein sequence ID" value="CAE0412768.1"/>
    <property type="molecule type" value="Transcribed_RNA"/>
</dbReference>
<reference evidence="3" key="1">
    <citation type="submission" date="2021-01" db="EMBL/GenBank/DDBJ databases">
        <authorList>
            <person name="Corre E."/>
            <person name="Pelletier E."/>
            <person name="Niang G."/>
            <person name="Scheremetjew M."/>
            <person name="Finn R."/>
            <person name="Kale V."/>
            <person name="Holt S."/>
            <person name="Cochrane G."/>
            <person name="Meng A."/>
            <person name="Brown T."/>
            <person name="Cohen L."/>
        </authorList>
    </citation>
    <scope>NUCLEOTIDE SEQUENCE</scope>
    <source>
        <strain evidence="3">CCMP127</strain>
    </source>
</reference>
<organism evidence="3">
    <name type="scientific">Amphora coffeiformis</name>
    <dbReference type="NCBI Taxonomy" id="265554"/>
    <lineage>
        <taxon>Eukaryota</taxon>
        <taxon>Sar</taxon>
        <taxon>Stramenopiles</taxon>
        <taxon>Ochrophyta</taxon>
        <taxon>Bacillariophyta</taxon>
        <taxon>Bacillariophyceae</taxon>
        <taxon>Bacillariophycidae</taxon>
        <taxon>Thalassiophysales</taxon>
        <taxon>Catenulaceae</taxon>
        <taxon>Amphora</taxon>
    </lineage>
</organism>
<name>A0A7S3L755_9STRA</name>
<dbReference type="InterPro" id="IPR019446">
    <property type="entry name" value="BMT5-like"/>
</dbReference>
<feature type="region of interest" description="Disordered" evidence="1">
    <location>
        <begin position="1"/>
        <end position="35"/>
    </location>
</feature>
<feature type="domain" description="25S rRNA (uridine-N(3))-methyltransferase BMT5-like" evidence="2">
    <location>
        <begin position="43"/>
        <end position="239"/>
    </location>
</feature>
<protein>
    <recommendedName>
        <fullName evidence="2">25S rRNA (uridine-N(3))-methyltransferase BMT5-like domain-containing protein</fullName>
    </recommendedName>
</protein>
<feature type="compositionally biased region" description="Basic and acidic residues" evidence="1">
    <location>
        <begin position="267"/>
        <end position="295"/>
    </location>
</feature>
<sequence length="401" mass="45323">MMTTAVGNQTNGTFSATNMDIPRPEQEQQQQHPKHTFKKLSILTVGDGDFSGSLAILRAYQPHIRSMMITSLVSSSTELMALYPKSATGILKELELFRPQSDNHKNDRKTPTVTILFGVDATQLQNDSRILRACQQQKGGDDHNLLDYILFHHPHLGYNTDGEQQDHNGRHASLLAHYLFSARQLILTFQRLQPPPKYGALHENDDDGPPLVHVCLCAGQSRNWKLYPTVRRLGLELVGGRPSFASKPFWPHLSPSPPPSEEVAQDDTYRPRNTKEGSESRRSIGHDRGVNDIRKGNIENRKHGYWLSLYGYQHRATYPSSTQLSTVVNSHHYFFRIKDLHHAGVQAIMRTEQENHFRASEAATATTTVGDGKLRPSSGKNCRICHQDHEICISQQRLGWK</sequence>
<feature type="compositionally biased region" description="Polar residues" evidence="1">
    <location>
        <begin position="1"/>
        <end position="18"/>
    </location>
</feature>
<dbReference type="GO" id="GO:0070475">
    <property type="term" value="P:rRNA base methylation"/>
    <property type="evidence" value="ECO:0007669"/>
    <property type="project" value="InterPro"/>
</dbReference>